<evidence type="ECO:0000313" key="2">
    <source>
        <dbReference type="WBParaSite" id="MhA1_Contig1335.frz3.gene5"/>
    </source>
</evidence>
<dbReference type="WBParaSite" id="MhA1_Contig1335.frz3.gene5">
    <property type="protein sequence ID" value="MhA1_Contig1335.frz3.gene5"/>
    <property type="gene ID" value="MhA1_Contig1335.frz3.gene5"/>
</dbReference>
<organism evidence="1 2">
    <name type="scientific">Meloidogyne hapla</name>
    <name type="common">Root-knot nematode worm</name>
    <dbReference type="NCBI Taxonomy" id="6305"/>
    <lineage>
        <taxon>Eukaryota</taxon>
        <taxon>Metazoa</taxon>
        <taxon>Ecdysozoa</taxon>
        <taxon>Nematoda</taxon>
        <taxon>Chromadorea</taxon>
        <taxon>Rhabditida</taxon>
        <taxon>Tylenchina</taxon>
        <taxon>Tylenchomorpha</taxon>
        <taxon>Tylenchoidea</taxon>
        <taxon>Meloidogynidae</taxon>
        <taxon>Meloidogyninae</taxon>
        <taxon>Meloidogyne</taxon>
    </lineage>
</organism>
<protein>
    <submittedName>
        <fullName evidence="2">Uncharacterized protein</fullName>
    </submittedName>
</protein>
<dbReference type="Proteomes" id="UP000095281">
    <property type="component" value="Unplaced"/>
</dbReference>
<accession>A0A1I8B4Y4</accession>
<name>A0A1I8B4Y4_MELHA</name>
<sequence length="88" mass="10118">MAKTNKNNKYIPNELIVDIFKATNKNTTKIKQLEDKLENQITMKNINGIAKTTKQIFEIYCIYAKNLLNSSSICCKICSQNFVKIKVN</sequence>
<proteinExistence type="predicted"/>
<reference evidence="2" key="1">
    <citation type="submission" date="2016-11" db="UniProtKB">
        <authorList>
            <consortium name="WormBaseParasite"/>
        </authorList>
    </citation>
    <scope>IDENTIFICATION</scope>
</reference>
<keyword evidence="1" id="KW-1185">Reference proteome</keyword>
<evidence type="ECO:0000313" key="1">
    <source>
        <dbReference type="Proteomes" id="UP000095281"/>
    </source>
</evidence>
<dbReference type="AlphaFoldDB" id="A0A1I8B4Y4"/>